<dbReference type="InterPro" id="IPR025836">
    <property type="entry name" value="Zn_knuckle_CX2CX4HX4C"/>
</dbReference>
<reference evidence="5 6" key="1">
    <citation type="submission" date="2020-12" db="EMBL/GenBank/DDBJ databases">
        <title>Concerted genomic and epigenomic changes stabilize Arabidopsis allopolyploids.</title>
        <authorList>
            <person name="Chen Z."/>
        </authorList>
    </citation>
    <scope>NUCLEOTIDE SEQUENCE [LARGE SCALE GENOMIC DNA]</scope>
    <source>
        <strain evidence="5">As9502</strain>
        <tissue evidence="5">Leaf</tissue>
    </source>
</reference>
<dbReference type="EMBL" id="JAEFBJ010000003">
    <property type="protein sequence ID" value="KAG7633230.1"/>
    <property type="molecule type" value="Genomic_DNA"/>
</dbReference>
<evidence type="ECO:0000259" key="4">
    <source>
        <dbReference type="Pfam" id="PF14392"/>
    </source>
</evidence>
<evidence type="ECO:0000256" key="1">
    <source>
        <dbReference type="SAM" id="MobiDB-lite"/>
    </source>
</evidence>
<proteinExistence type="predicted"/>
<dbReference type="GO" id="GO:0004523">
    <property type="term" value="F:RNA-DNA hybrid ribonuclease activity"/>
    <property type="evidence" value="ECO:0007669"/>
    <property type="project" value="InterPro"/>
</dbReference>
<evidence type="ECO:0000313" key="6">
    <source>
        <dbReference type="Proteomes" id="UP000694251"/>
    </source>
</evidence>
<dbReference type="InterPro" id="IPR002156">
    <property type="entry name" value="RNaseH_domain"/>
</dbReference>
<dbReference type="Pfam" id="PF13456">
    <property type="entry name" value="RVT_3"/>
    <property type="match status" value="1"/>
</dbReference>
<evidence type="ECO:0000259" key="2">
    <source>
        <dbReference type="Pfam" id="PF13456"/>
    </source>
</evidence>
<dbReference type="InterPro" id="IPR025558">
    <property type="entry name" value="DUF4283"/>
</dbReference>
<feature type="region of interest" description="Disordered" evidence="1">
    <location>
        <begin position="584"/>
        <end position="624"/>
    </location>
</feature>
<feature type="region of interest" description="Disordered" evidence="1">
    <location>
        <begin position="699"/>
        <end position="719"/>
    </location>
</feature>
<sequence>MTFFNSFSSHSHRFLMSSVAFLDLRPPPAPPPESSSPLTPPEPPDPPDPQICLSFNVSLTQSPLTTRNPLLPAKPRNSFGVLLLDESLFANWFGEMFPQVCLSFSFSNSSNMGSNLKFVECVVLVLWNSWLTQSISMNSDTFVFTFLLSSSTLIALLRSLTAVCRFSLDLARLEIVSWQLRHSSLFQFNRPAARNLLVFENRSITKANTLSKALYVAKLTCQAPKRGIPTTLPLIEAAPLSLPCIEGSSSRLHTPSALAVEALAIKSAKSALTAALRMEFTSITVCSDSQVLTSLLNIETTSNELQGILHDITCLCRSLLSFKFCFISRLANVSADATAKEALFSLDFPVCEEKGHYPTNGSREGRFFGRQDLDLGIDDIPIALSPEFVSQAAAVNRFSLIVTTVNPRKQNLRALIDQMPKVWSFADHCVGRIVGQGKVQFKFQSEESMNLVLRRGPWSFNDWMLCVHRWYPNITENEMKIIPFWVQIRGIPLLYLTNAMARVIGNRLGHVSDVDFDENTNQTGFVRVKVAWNFNNPLCFQRNIQFDMNDNTIIKFRFERLRNFCTKCGSLKHDVKECALAFEENGPDNEDEGYNDDHHNQDHDAQKMSDEDSLPSIDPTTLIPGLQRNTQTAFNQGSPSDSVPSNLAKVSDNATNEFAFVKRKRVSFKTLYNQAEAAEESAVLGHLRKKDRRVSFAASVTSPISMDGGAGDPVPPQPP</sequence>
<feature type="compositionally biased region" description="Basic and acidic residues" evidence="1">
    <location>
        <begin position="595"/>
        <end position="610"/>
    </location>
</feature>
<name>A0A8T2FF99_ARASU</name>
<keyword evidence="6" id="KW-1185">Reference proteome</keyword>
<dbReference type="Proteomes" id="UP000694251">
    <property type="component" value="Chromosome 3"/>
</dbReference>
<dbReference type="Pfam" id="PF14111">
    <property type="entry name" value="DUF4283"/>
    <property type="match status" value="1"/>
</dbReference>
<feature type="compositionally biased region" description="Acidic residues" evidence="1">
    <location>
        <begin position="585"/>
        <end position="594"/>
    </location>
</feature>
<evidence type="ECO:0000313" key="5">
    <source>
        <dbReference type="EMBL" id="KAG7633230.1"/>
    </source>
</evidence>
<evidence type="ECO:0000259" key="3">
    <source>
        <dbReference type="Pfam" id="PF14111"/>
    </source>
</evidence>
<accession>A0A8T2FF99</accession>
<feature type="region of interest" description="Disordered" evidence="1">
    <location>
        <begin position="26"/>
        <end position="47"/>
    </location>
</feature>
<gene>
    <name evidence="5" type="ORF">ISN44_As03g035110</name>
</gene>
<feature type="domain" description="RNase H type-1" evidence="2">
    <location>
        <begin position="254"/>
        <end position="342"/>
    </location>
</feature>
<dbReference type="Pfam" id="PF14392">
    <property type="entry name" value="zf-CCHC_4"/>
    <property type="match status" value="1"/>
</dbReference>
<feature type="domain" description="DUF4283" evidence="3">
    <location>
        <begin position="396"/>
        <end position="474"/>
    </location>
</feature>
<dbReference type="AlphaFoldDB" id="A0A8T2FF99"/>
<dbReference type="GO" id="GO:0003676">
    <property type="term" value="F:nucleic acid binding"/>
    <property type="evidence" value="ECO:0007669"/>
    <property type="project" value="InterPro"/>
</dbReference>
<comment type="caution">
    <text evidence="5">The sequence shown here is derived from an EMBL/GenBank/DDBJ whole genome shotgun (WGS) entry which is preliminary data.</text>
</comment>
<dbReference type="PANTHER" id="PTHR31286">
    <property type="entry name" value="GLYCINE-RICH CELL WALL STRUCTURAL PROTEIN 1.8-LIKE"/>
    <property type="match status" value="1"/>
</dbReference>
<dbReference type="InterPro" id="IPR040256">
    <property type="entry name" value="At4g02000-like"/>
</dbReference>
<protein>
    <submittedName>
        <fullName evidence="5">Ribonuclease H domain</fullName>
    </submittedName>
</protein>
<dbReference type="OrthoDB" id="1044792at2759"/>
<feature type="domain" description="Zinc knuckle CX2CX4HX4C" evidence="4">
    <location>
        <begin position="532"/>
        <end position="579"/>
    </location>
</feature>
<organism evidence="5 6">
    <name type="scientific">Arabidopsis suecica</name>
    <name type="common">Swedish thale-cress</name>
    <name type="synonym">Cardaminopsis suecica</name>
    <dbReference type="NCBI Taxonomy" id="45249"/>
    <lineage>
        <taxon>Eukaryota</taxon>
        <taxon>Viridiplantae</taxon>
        <taxon>Streptophyta</taxon>
        <taxon>Embryophyta</taxon>
        <taxon>Tracheophyta</taxon>
        <taxon>Spermatophyta</taxon>
        <taxon>Magnoliopsida</taxon>
        <taxon>eudicotyledons</taxon>
        <taxon>Gunneridae</taxon>
        <taxon>Pentapetalae</taxon>
        <taxon>rosids</taxon>
        <taxon>malvids</taxon>
        <taxon>Brassicales</taxon>
        <taxon>Brassicaceae</taxon>
        <taxon>Camelineae</taxon>
        <taxon>Arabidopsis</taxon>
    </lineage>
</organism>
<dbReference type="PANTHER" id="PTHR31286:SF178">
    <property type="entry name" value="DUF4283 DOMAIN-CONTAINING PROTEIN"/>
    <property type="match status" value="1"/>
</dbReference>